<dbReference type="CDD" id="cd00054">
    <property type="entry name" value="EGF_CA"/>
    <property type="match status" value="9"/>
</dbReference>
<evidence type="ECO:0000256" key="4">
    <source>
        <dbReference type="ARBA" id="ARBA00023157"/>
    </source>
</evidence>
<dbReference type="InterPro" id="IPR009030">
    <property type="entry name" value="Growth_fac_rcpt_cys_sf"/>
</dbReference>
<dbReference type="AlphaFoldDB" id="A0ABD2VXA8"/>
<feature type="disulfide bond" evidence="6">
    <location>
        <begin position="930"/>
        <end position="939"/>
    </location>
</feature>
<dbReference type="PRINTS" id="PR00010">
    <property type="entry name" value="EGFBLOOD"/>
</dbReference>
<feature type="compositionally biased region" description="Polar residues" evidence="7">
    <location>
        <begin position="581"/>
        <end position="601"/>
    </location>
</feature>
<feature type="domain" description="Laminin G" evidence="9">
    <location>
        <begin position="726"/>
        <end position="908"/>
    </location>
</feature>
<dbReference type="Pfam" id="PF00054">
    <property type="entry name" value="Laminin_G_1"/>
    <property type="match status" value="1"/>
</dbReference>
<feature type="compositionally biased region" description="Polar residues" evidence="7">
    <location>
        <begin position="544"/>
        <end position="553"/>
    </location>
</feature>
<dbReference type="InterPro" id="IPR001881">
    <property type="entry name" value="EGF-like_Ca-bd_dom"/>
</dbReference>
<feature type="disulfide bond" evidence="6">
    <location>
        <begin position="967"/>
        <end position="976"/>
    </location>
</feature>
<feature type="disulfide bond" evidence="6">
    <location>
        <begin position="1201"/>
        <end position="1210"/>
    </location>
</feature>
<comment type="caution">
    <text evidence="11">The sequence shown here is derived from an EMBL/GenBank/DDBJ whole genome shotgun (WGS) entry which is preliminary data.</text>
</comment>
<feature type="domain" description="EGF-like" evidence="10">
    <location>
        <begin position="941"/>
        <end position="977"/>
    </location>
</feature>
<name>A0ABD2VXA8_9HYME</name>
<evidence type="ECO:0000256" key="5">
    <source>
        <dbReference type="ARBA" id="ARBA00023180"/>
    </source>
</evidence>
<dbReference type="PROSITE" id="PS50026">
    <property type="entry name" value="EGF_3"/>
    <property type="match status" value="10"/>
</dbReference>
<dbReference type="PROSITE" id="PS00010">
    <property type="entry name" value="ASX_HYDROXYL"/>
    <property type="match status" value="4"/>
</dbReference>
<dbReference type="PROSITE" id="PS00022">
    <property type="entry name" value="EGF_1"/>
    <property type="match status" value="10"/>
</dbReference>
<feature type="domain" description="EGF-like" evidence="10">
    <location>
        <begin position="184"/>
        <end position="221"/>
    </location>
</feature>
<dbReference type="Gene3D" id="2.10.25.10">
    <property type="entry name" value="Laminin"/>
    <property type="match status" value="10"/>
</dbReference>
<evidence type="ECO:0008006" key="13">
    <source>
        <dbReference type="Google" id="ProtNLM"/>
    </source>
</evidence>
<dbReference type="InterPro" id="IPR000152">
    <property type="entry name" value="EGF-type_Asp/Asn_hydroxyl_site"/>
</dbReference>
<dbReference type="InterPro" id="IPR051830">
    <property type="entry name" value="NOTCH_homolog"/>
</dbReference>
<keyword evidence="12" id="KW-1185">Reference proteome</keyword>
<gene>
    <name evidence="11" type="ORF">TKK_019039</name>
</gene>
<dbReference type="PROSITE" id="PS50025">
    <property type="entry name" value="LAM_G_DOMAIN"/>
    <property type="match status" value="2"/>
</dbReference>
<keyword evidence="2 8" id="KW-0732">Signal</keyword>
<sequence>MMPRQYESLVVLVLALIVHAIPATAETTIPQRQDCRSNPCMYGICVDDPNSSYRCYCIDGYTGIDCDINWDDCWSSPCLNGGTCSDAIASYNCSCPEGYVGLSCEQRYSECMNQPCLNNGTCLDREGGLSCICLEGFSGEYCEIDASVCNQTVCRNGGECQEGPGLSFVCRCPDGWQGPLCDQDVDECSSSTPCQNSGLCINLPGSYACACLFGYTGKDCDKRVVPCERNPCANNAVCLSEDSQPVCYCVPDYHGQFCEQRYDDCASKNARCANGGTCIDGVNDYTCSCPPPYTGPNCNHVLRLPPSSWSTVHEIATAATAASTGSAAETLAPVTFGYATTDGDEPTVTRLTDLLPTTTASSSVASVSEATARHEDGNATAREPSTVSPGVRFDPQDPLKKTTMADLPSEHPTTEYTTLPLESRSEGDEEAAVPPPTTTILPADLRPDFHELPTTMKSIEDGAAFTLFTTEFVETVYPALMHTTDARADKSIGDNATTIKTLITLSDEITTTTTTTTPKTYAFTDSSKTTITTSDRDDWRTIAPVSTTANDPSISKGVASVESPGQEEETTSGSSGGDSTVRPTPTSSDTSESVLSGSTRMTARPIMTARPTSQTIEVLETASTIDGSTDEDFTSVTEFHKVTFGVDMNVPTMSTTTTTTTATDEQPTIGERPPVASVHACNKDQCANVSLCVDNGTRCDCSHRGNCRLDGSVVTSPAGGVSSVEHAAFNGKSYIRQKFAIDSGELDIFIGLRTKAKSGIIVHALFDDERYVLLYIESGQLKFQFSCGLQTMMFGELDAPVNNGHGVDVQMSFSYIVEAASDKCSARLLVNGSLAMSGEQLLHGHEAVPQYARLHLGGIPVAFSHQFPQIVMGFVGCMSSLRVNGLQRDFIRDAVEAVHIEECNSFLCLSSPCKNYGACEEADGKIICRCVSGYTGEFCEKSACDNNPCHLGATCLASPGVNFICVCPLGTHGQFCDKDTTIAQPSFTIFSPGVSSYMAYGVSSSLKDSMELRLRIIPQALDQISLIAYLGQSSGTRRDSSDHFSVTYVRGYLMLTWDLGSGVRRIFTSSPLSLRPSKAHYLQIGRRGRESWLYVDGIGNVTGRAAGANTRLDVSPILYIGGHKSRYFEALPHDLPLHTGFSGCIYDVELRTDDTVFPVVTMSSPATGRGVGECHRNECLRHSCKNGAVCLNYGPTYSCICMKGWEGSDCSSPINCTSSNSLCHANSK</sequence>
<feature type="domain" description="EGF-like" evidence="10">
    <location>
        <begin position="107"/>
        <end position="143"/>
    </location>
</feature>
<feature type="domain" description="EGF-like" evidence="10">
    <location>
        <begin position="31"/>
        <end position="67"/>
    </location>
</feature>
<dbReference type="InterPro" id="IPR013032">
    <property type="entry name" value="EGF-like_CS"/>
</dbReference>
<dbReference type="InterPro" id="IPR018097">
    <property type="entry name" value="EGF_Ca-bd_CS"/>
</dbReference>
<keyword evidence="5" id="KW-0325">Glycoprotein</keyword>
<dbReference type="SMART" id="SM00181">
    <property type="entry name" value="EGF"/>
    <property type="match status" value="10"/>
</dbReference>
<evidence type="ECO:0000256" key="8">
    <source>
        <dbReference type="SAM" id="SignalP"/>
    </source>
</evidence>
<feature type="disulfide bond" evidence="6">
    <location>
        <begin position="95"/>
        <end position="104"/>
    </location>
</feature>
<keyword evidence="1 6" id="KW-0245">EGF-like domain</keyword>
<reference evidence="11 12" key="1">
    <citation type="journal article" date="2024" name="bioRxiv">
        <title>A reference genome for Trichogramma kaykai: A tiny desert-dwelling parasitoid wasp with competing sex-ratio distorters.</title>
        <authorList>
            <person name="Culotta J."/>
            <person name="Lindsey A.R."/>
        </authorList>
    </citation>
    <scope>NUCLEOTIDE SEQUENCE [LARGE SCALE GENOMIC DNA]</scope>
    <source>
        <strain evidence="11 12">KSX58</strain>
    </source>
</reference>
<feature type="disulfide bond" evidence="6">
    <location>
        <begin position="211"/>
        <end position="220"/>
    </location>
</feature>
<dbReference type="CDD" id="cd00110">
    <property type="entry name" value="LamG"/>
    <property type="match status" value="2"/>
</dbReference>
<dbReference type="InterPro" id="IPR049883">
    <property type="entry name" value="NOTCH1_EGF-like"/>
</dbReference>
<dbReference type="GO" id="GO:0030154">
    <property type="term" value="P:cell differentiation"/>
    <property type="evidence" value="ECO:0007669"/>
    <property type="project" value="UniProtKB-ARBA"/>
</dbReference>
<feature type="domain" description="EGF-like" evidence="10">
    <location>
        <begin position="904"/>
        <end position="940"/>
    </location>
</feature>
<evidence type="ECO:0000256" key="1">
    <source>
        <dbReference type="ARBA" id="ARBA00022536"/>
    </source>
</evidence>
<feature type="domain" description="EGF-like" evidence="10">
    <location>
        <begin position="261"/>
        <end position="299"/>
    </location>
</feature>
<feature type="domain" description="EGF-like" evidence="10">
    <location>
        <begin position="1175"/>
        <end position="1211"/>
    </location>
</feature>
<dbReference type="GO" id="GO:0009653">
    <property type="term" value="P:anatomical structure morphogenesis"/>
    <property type="evidence" value="ECO:0007669"/>
    <property type="project" value="UniProtKB-ARBA"/>
</dbReference>
<dbReference type="Pfam" id="PF00008">
    <property type="entry name" value="EGF"/>
    <property type="match status" value="3"/>
</dbReference>
<dbReference type="InterPro" id="IPR000742">
    <property type="entry name" value="EGF"/>
</dbReference>
<dbReference type="FunFam" id="2.10.25.10:FF:000472">
    <property type="entry name" value="Uncharacterized protein, isoform A"/>
    <property type="match status" value="3"/>
</dbReference>
<dbReference type="PROSITE" id="PS01186">
    <property type="entry name" value="EGF_2"/>
    <property type="match status" value="8"/>
</dbReference>
<evidence type="ECO:0000313" key="11">
    <source>
        <dbReference type="EMBL" id="KAL3385258.1"/>
    </source>
</evidence>
<dbReference type="SMART" id="SM00282">
    <property type="entry name" value="LamG"/>
    <property type="match status" value="2"/>
</dbReference>
<dbReference type="SMART" id="SM00179">
    <property type="entry name" value="EGF_CA"/>
    <property type="match status" value="10"/>
</dbReference>
<accession>A0ABD2VXA8</accession>
<dbReference type="EMBL" id="JBJJXI010000158">
    <property type="protein sequence ID" value="KAL3385258.1"/>
    <property type="molecule type" value="Genomic_DNA"/>
</dbReference>
<feature type="disulfide bond" evidence="6">
    <location>
        <begin position="249"/>
        <end position="258"/>
    </location>
</feature>
<feature type="compositionally biased region" description="Low complexity" evidence="7">
    <location>
        <begin position="358"/>
        <end position="370"/>
    </location>
</feature>
<dbReference type="InterPro" id="IPR001791">
    <property type="entry name" value="Laminin_G"/>
</dbReference>
<keyword evidence="3" id="KW-0677">Repeat</keyword>
<dbReference type="SUPFAM" id="SSF57184">
    <property type="entry name" value="Growth factor receptor domain"/>
    <property type="match status" value="3"/>
</dbReference>
<evidence type="ECO:0000313" key="12">
    <source>
        <dbReference type="Proteomes" id="UP001627154"/>
    </source>
</evidence>
<feature type="domain" description="EGF-like" evidence="10">
    <location>
        <begin position="223"/>
        <end position="259"/>
    </location>
</feature>
<feature type="compositionally biased region" description="Low complexity" evidence="7">
    <location>
        <begin position="571"/>
        <end position="580"/>
    </location>
</feature>
<dbReference type="InterPro" id="IPR013320">
    <property type="entry name" value="ConA-like_dom_sf"/>
</dbReference>
<evidence type="ECO:0000256" key="2">
    <source>
        <dbReference type="ARBA" id="ARBA00022729"/>
    </source>
</evidence>
<dbReference type="Pfam" id="PF12661">
    <property type="entry name" value="hEGF"/>
    <property type="match status" value="2"/>
</dbReference>
<dbReference type="PANTHER" id="PTHR24033:SF151">
    <property type="entry name" value="NOTCH 2"/>
    <property type="match status" value="1"/>
</dbReference>
<organism evidence="11 12">
    <name type="scientific">Trichogramma kaykai</name>
    <dbReference type="NCBI Taxonomy" id="54128"/>
    <lineage>
        <taxon>Eukaryota</taxon>
        <taxon>Metazoa</taxon>
        <taxon>Ecdysozoa</taxon>
        <taxon>Arthropoda</taxon>
        <taxon>Hexapoda</taxon>
        <taxon>Insecta</taxon>
        <taxon>Pterygota</taxon>
        <taxon>Neoptera</taxon>
        <taxon>Endopterygota</taxon>
        <taxon>Hymenoptera</taxon>
        <taxon>Apocrita</taxon>
        <taxon>Proctotrupomorpha</taxon>
        <taxon>Chalcidoidea</taxon>
        <taxon>Trichogrammatidae</taxon>
        <taxon>Trichogramma</taxon>
    </lineage>
</organism>
<dbReference type="PANTHER" id="PTHR24033">
    <property type="entry name" value="EGF-LIKE DOMAIN-CONTAINING PROTEIN"/>
    <property type="match status" value="1"/>
</dbReference>
<evidence type="ECO:0000256" key="7">
    <source>
        <dbReference type="SAM" id="MobiDB-lite"/>
    </source>
</evidence>
<feature type="region of interest" description="Disordered" evidence="7">
    <location>
        <begin position="358"/>
        <end position="444"/>
    </location>
</feature>
<dbReference type="Gene3D" id="2.60.120.200">
    <property type="match status" value="2"/>
</dbReference>
<dbReference type="SUPFAM" id="SSF49899">
    <property type="entry name" value="Concanavalin A-like lectins/glucanases"/>
    <property type="match status" value="2"/>
</dbReference>
<dbReference type="Pfam" id="PF02210">
    <property type="entry name" value="Laminin_G_2"/>
    <property type="match status" value="1"/>
</dbReference>
<feature type="chain" id="PRO_5044741824" description="Protein eyes shut" evidence="8">
    <location>
        <begin position="26"/>
        <end position="1228"/>
    </location>
</feature>
<dbReference type="PROSITE" id="PS01187">
    <property type="entry name" value="EGF_CA"/>
    <property type="match status" value="1"/>
</dbReference>
<evidence type="ECO:0000256" key="3">
    <source>
        <dbReference type="ARBA" id="ARBA00022737"/>
    </source>
</evidence>
<feature type="disulfide bond" evidence="6">
    <location>
        <begin position="172"/>
        <end position="181"/>
    </location>
</feature>
<dbReference type="GO" id="GO:0048513">
    <property type="term" value="P:animal organ development"/>
    <property type="evidence" value="ECO:0007669"/>
    <property type="project" value="UniProtKB-ARBA"/>
</dbReference>
<feature type="signal peptide" evidence="8">
    <location>
        <begin position="1"/>
        <end position="25"/>
    </location>
</feature>
<feature type="disulfide bond" evidence="6">
    <location>
        <begin position="57"/>
        <end position="66"/>
    </location>
</feature>
<evidence type="ECO:0000259" key="10">
    <source>
        <dbReference type="PROSITE" id="PS50026"/>
    </source>
</evidence>
<feature type="domain" description="EGF-like" evidence="10">
    <location>
        <begin position="145"/>
        <end position="182"/>
    </location>
</feature>
<evidence type="ECO:0000259" key="9">
    <source>
        <dbReference type="PROSITE" id="PS50025"/>
    </source>
</evidence>
<dbReference type="FunFam" id="2.10.25.10:FF:000151">
    <property type="entry name" value="FAT atypical cadherin 4"/>
    <property type="match status" value="1"/>
</dbReference>
<feature type="domain" description="Laminin G" evidence="9">
    <location>
        <begin position="987"/>
        <end position="1174"/>
    </location>
</feature>
<evidence type="ECO:0000256" key="6">
    <source>
        <dbReference type="PROSITE-ProRule" id="PRU00076"/>
    </source>
</evidence>
<feature type="domain" description="EGF-like" evidence="10">
    <location>
        <begin position="69"/>
        <end position="105"/>
    </location>
</feature>
<proteinExistence type="predicted"/>
<dbReference type="SUPFAM" id="SSF57196">
    <property type="entry name" value="EGF/Laminin"/>
    <property type="match status" value="2"/>
</dbReference>
<feature type="region of interest" description="Disordered" evidence="7">
    <location>
        <begin position="542"/>
        <end position="606"/>
    </location>
</feature>
<comment type="caution">
    <text evidence="6">Lacks conserved residue(s) required for the propagation of feature annotation.</text>
</comment>
<keyword evidence="4 6" id="KW-1015">Disulfide bond</keyword>
<dbReference type="Pfam" id="PF07645">
    <property type="entry name" value="EGF_CA"/>
    <property type="match status" value="1"/>
</dbReference>
<feature type="disulfide bond" evidence="6">
    <location>
        <begin position="133"/>
        <end position="142"/>
    </location>
</feature>
<protein>
    <recommendedName>
        <fullName evidence="13">Protein eyes shut</fullName>
    </recommendedName>
</protein>
<feature type="disulfide bond" evidence="6">
    <location>
        <begin position="289"/>
        <end position="298"/>
    </location>
</feature>
<dbReference type="Proteomes" id="UP001627154">
    <property type="component" value="Unassembled WGS sequence"/>
</dbReference>
<feature type="disulfide bond" evidence="6">
    <location>
        <begin position="35"/>
        <end position="45"/>
    </location>
</feature>